<dbReference type="EMBL" id="JASBWV010000034">
    <property type="protein sequence ID" value="KAJ9116835.1"/>
    <property type="molecule type" value="Genomic_DNA"/>
</dbReference>
<gene>
    <name evidence="1" type="ORF">QFC24_006640</name>
</gene>
<comment type="caution">
    <text evidence="1">The sequence shown here is derived from an EMBL/GenBank/DDBJ whole genome shotgun (WGS) entry which is preliminary data.</text>
</comment>
<name>A0ACC2X0A2_9TREE</name>
<dbReference type="Proteomes" id="UP001234202">
    <property type="component" value="Unassembled WGS sequence"/>
</dbReference>
<sequence>MMGSDGFSRSPEPGMREEGNNVEVPRETILTLVILYRVLVYPIQLLIGSSRNHHTRFNFFHWSQFLRDVQNGRDAHDPAFRATLFAVCAVVSARTRDGALSNLASFLQDLLPPTYAQLLARSPTPEWFKSRAEHLLPKDILVASRDFDNLRATALLALLCIQNGDTEQLQGYLGNYSTMMIVSGLYDEARWDDSLTEVQRQERRRLVSRLGRH</sequence>
<organism evidence="1 2">
    <name type="scientific">Naganishia onofrii</name>
    <dbReference type="NCBI Taxonomy" id="1851511"/>
    <lineage>
        <taxon>Eukaryota</taxon>
        <taxon>Fungi</taxon>
        <taxon>Dikarya</taxon>
        <taxon>Basidiomycota</taxon>
        <taxon>Agaricomycotina</taxon>
        <taxon>Tremellomycetes</taxon>
        <taxon>Filobasidiales</taxon>
        <taxon>Filobasidiaceae</taxon>
        <taxon>Naganishia</taxon>
    </lineage>
</organism>
<reference evidence="1" key="1">
    <citation type="submission" date="2023-04" db="EMBL/GenBank/DDBJ databases">
        <title>Draft Genome sequencing of Naganishia species isolated from polar environments using Oxford Nanopore Technology.</title>
        <authorList>
            <person name="Leo P."/>
            <person name="Venkateswaran K."/>
        </authorList>
    </citation>
    <scope>NUCLEOTIDE SEQUENCE</scope>
    <source>
        <strain evidence="1">DBVPG 5303</strain>
    </source>
</reference>
<accession>A0ACC2X0A2</accession>
<evidence type="ECO:0000313" key="2">
    <source>
        <dbReference type="Proteomes" id="UP001234202"/>
    </source>
</evidence>
<evidence type="ECO:0000313" key="1">
    <source>
        <dbReference type="EMBL" id="KAJ9116835.1"/>
    </source>
</evidence>
<protein>
    <submittedName>
        <fullName evidence="1">Uncharacterized protein</fullName>
    </submittedName>
</protein>
<proteinExistence type="predicted"/>
<keyword evidence="2" id="KW-1185">Reference proteome</keyword>